<keyword evidence="8" id="KW-0665">Pyrimidine biosynthesis</keyword>
<dbReference type="InterPro" id="IPR035686">
    <property type="entry name" value="CPSase_GATase1"/>
</dbReference>
<dbReference type="NCBIfam" id="TIGR01368">
    <property type="entry name" value="CPSaseIIsmall"/>
    <property type="match status" value="1"/>
</dbReference>
<dbReference type="PRINTS" id="PR00096">
    <property type="entry name" value="GATASE"/>
</dbReference>
<dbReference type="Gene3D" id="3.40.50.880">
    <property type="match status" value="1"/>
</dbReference>
<comment type="pathway">
    <text evidence="1 8">Amino-acid biosynthesis; L-arginine biosynthesis; carbamoyl phosphate from bicarbonate: step 1/1.</text>
</comment>
<keyword evidence="8" id="KW-0055">Arginine biosynthesis</keyword>
<evidence type="ECO:0000256" key="8">
    <source>
        <dbReference type="HAMAP-Rule" id="MF_01209"/>
    </source>
</evidence>
<dbReference type="Pfam" id="PF00988">
    <property type="entry name" value="CPSase_sm_chain"/>
    <property type="match status" value="1"/>
</dbReference>
<comment type="catalytic activity">
    <reaction evidence="8">
        <text>L-glutamine + H2O = L-glutamate + NH4(+)</text>
        <dbReference type="Rhea" id="RHEA:15889"/>
        <dbReference type="ChEBI" id="CHEBI:15377"/>
        <dbReference type="ChEBI" id="CHEBI:28938"/>
        <dbReference type="ChEBI" id="CHEBI:29985"/>
        <dbReference type="ChEBI" id="CHEBI:58359"/>
    </reaction>
</comment>
<dbReference type="SUPFAM" id="SSF52317">
    <property type="entry name" value="Class I glutamine amidotransferase-like"/>
    <property type="match status" value="1"/>
</dbReference>
<evidence type="ECO:0000313" key="11">
    <source>
        <dbReference type="Proteomes" id="UP001589619"/>
    </source>
</evidence>
<feature type="active site" description="Nucleophile" evidence="8">
    <location>
        <position position="246"/>
    </location>
</feature>
<dbReference type="RefSeq" id="WP_344907173.1">
    <property type="nucleotide sequence ID" value="NZ_BAAAYO010000005.1"/>
</dbReference>
<evidence type="ECO:0000256" key="6">
    <source>
        <dbReference type="ARBA" id="ARBA00022962"/>
    </source>
</evidence>
<feature type="binding site" evidence="8">
    <location>
        <position position="45"/>
    </location>
    <ligand>
        <name>L-glutamine</name>
        <dbReference type="ChEBI" id="CHEBI:58359"/>
    </ligand>
</feature>
<dbReference type="SMART" id="SM01097">
    <property type="entry name" value="CPSase_sm_chain"/>
    <property type="match status" value="1"/>
</dbReference>
<dbReference type="PROSITE" id="PS51273">
    <property type="entry name" value="GATASE_TYPE_1"/>
    <property type="match status" value="1"/>
</dbReference>
<keyword evidence="8" id="KW-0028">Amino-acid biosynthesis</keyword>
<feature type="binding site" evidence="8">
    <location>
        <position position="288"/>
    </location>
    <ligand>
        <name>L-glutamine</name>
        <dbReference type="ChEBI" id="CHEBI:58359"/>
    </ligand>
</feature>
<dbReference type="SUPFAM" id="SSF52021">
    <property type="entry name" value="Carbamoyl phosphate synthetase, small subunit N-terminal domain"/>
    <property type="match status" value="1"/>
</dbReference>
<proteinExistence type="inferred from homology"/>
<evidence type="ECO:0000313" key="10">
    <source>
        <dbReference type="EMBL" id="MFB9750442.1"/>
    </source>
</evidence>
<protein>
    <recommendedName>
        <fullName evidence="8">Carbamoyl phosphate synthase small chain</fullName>
        <ecNumber evidence="8">6.3.5.5</ecNumber>
    </recommendedName>
    <alternativeName>
        <fullName evidence="8">Carbamoyl phosphate synthetase glutamine chain</fullName>
    </alternativeName>
</protein>
<keyword evidence="11" id="KW-1185">Reference proteome</keyword>
<evidence type="ECO:0000259" key="9">
    <source>
        <dbReference type="SMART" id="SM01097"/>
    </source>
</evidence>
<organism evidence="10 11">
    <name type="scientific">Paenibacillus hodogayensis</name>
    <dbReference type="NCBI Taxonomy" id="279208"/>
    <lineage>
        <taxon>Bacteria</taxon>
        <taxon>Bacillati</taxon>
        <taxon>Bacillota</taxon>
        <taxon>Bacilli</taxon>
        <taxon>Bacillales</taxon>
        <taxon>Paenibacillaceae</taxon>
        <taxon>Paenibacillus</taxon>
    </lineage>
</organism>
<comment type="function">
    <text evidence="8">Small subunit of the glutamine-dependent carbamoyl phosphate synthetase (CPSase). CPSase catalyzes the formation of carbamoyl phosphate from the ammonia moiety of glutamine, carbonate, and phosphate donated by ATP, constituting the first step of 2 biosynthetic pathways, one leading to arginine and/or urea and the other to pyrimidine nucleotides. The small subunit (glutamine amidotransferase) binds and cleaves glutamine to supply the large subunit with the substrate ammonia.</text>
</comment>
<dbReference type="PRINTS" id="PR00097">
    <property type="entry name" value="ANTSNTHASEII"/>
</dbReference>
<comment type="subunit">
    <text evidence="8">Composed of two chains; the small (or glutamine) chain promotes the hydrolysis of glutamine to ammonia, which is used by the large (or ammonia) chain to synthesize carbamoyl phosphate. Tetramer of heterodimers (alpha,beta)4.</text>
</comment>
<feature type="active site" evidence="8">
    <location>
        <position position="331"/>
    </location>
</feature>
<dbReference type="CDD" id="cd01744">
    <property type="entry name" value="GATase1_CPSase"/>
    <property type="match status" value="1"/>
</dbReference>
<evidence type="ECO:0000256" key="2">
    <source>
        <dbReference type="ARBA" id="ARBA00007800"/>
    </source>
</evidence>
<comment type="similarity">
    <text evidence="2 8">Belongs to the CarA family.</text>
</comment>
<dbReference type="InterPro" id="IPR029062">
    <property type="entry name" value="Class_I_gatase-like"/>
</dbReference>
<sequence>MQARLLLEDGTLFTGKAFGSEGESTGEVVFNTGMTGYQEVLSDPSYCGQIVTMTYPLIGNYGITRDDFESIRPFIHGFVVREHEEVPSNWRTDYTLDSLLKEYGIVGISGIDTRMLTRIIRHHGVMKGMLTTSNRSVEDMLEQLKATRLITDQVSRVSTKSVFGCPGTKERIVLVDFGAKSGIIRDLTKRGCDVVVVPQDATADQIRRLKPDGVLLSNGPGDPKDVPHAVAMIAELLGEVPIFGICLGHQLFALACGADTEKLKFGHRGGNHPVKELISGRCYITSQNHGYTVKEDSIAGTDLIVTHINNNDKTVEGLKHKTHPAFSVQYHPEAAPGPFDSSYLFDDFLTMIHSFKEQHPRAPRQAEIVAAHGASAAQRRGELAYAKK</sequence>
<dbReference type="HAMAP" id="MF_01209">
    <property type="entry name" value="CPSase_S_chain"/>
    <property type="match status" value="1"/>
</dbReference>
<accession>A0ABV5VQD0</accession>
<evidence type="ECO:0000256" key="7">
    <source>
        <dbReference type="ARBA" id="ARBA00048816"/>
    </source>
</evidence>
<keyword evidence="3 8" id="KW-0436">Ligase</keyword>
<gene>
    <name evidence="8" type="primary">carA</name>
    <name evidence="10" type="ORF">ACFFNY_02565</name>
</gene>
<comment type="catalytic activity">
    <reaction evidence="7 8">
        <text>hydrogencarbonate + L-glutamine + 2 ATP + H2O = carbamoyl phosphate + L-glutamate + 2 ADP + phosphate + 2 H(+)</text>
        <dbReference type="Rhea" id="RHEA:18633"/>
        <dbReference type="ChEBI" id="CHEBI:15377"/>
        <dbReference type="ChEBI" id="CHEBI:15378"/>
        <dbReference type="ChEBI" id="CHEBI:17544"/>
        <dbReference type="ChEBI" id="CHEBI:29985"/>
        <dbReference type="ChEBI" id="CHEBI:30616"/>
        <dbReference type="ChEBI" id="CHEBI:43474"/>
        <dbReference type="ChEBI" id="CHEBI:58228"/>
        <dbReference type="ChEBI" id="CHEBI:58359"/>
        <dbReference type="ChEBI" id="CHEBI:456216"/>
        <dbReference type="EC" id="6.3.5.5"/>
    </reaction>
</comment>
<dbReference type="Pfam" id="PF00117">
    <property type="entry name" value="GATase"/>
    <property type="match status" value="1"/>
</dbReference>
<keyword evidence="5 8" id="KW-0067">ATP-binding</keyword>
<dbReference type="EC" id="6.3.5.5" evidence="8"/>
<feature type="active site" evidence="8">
    <location>
        <position position="333"/>
    </location>
</feature>
<dbReference type="InterPro" id="IPR036480">
    <property type="entry name" value="CarbP_synth_ssu_N_sf"/>
</dbReference>
<dbReference type="PANTHER" id="PTHR43418:SF7">
    <property type="entry name" value="CARBAMOYL-PHOSPHATE SYNTHASE SMALL CHAIN"/>
    <property type="match status" value="1"/>
</dbReference>
<feature type="binding site" evidence="8">
    <location>
        <position position="219"/>
    </location>
    <ligand>
        <name>L-glutamine</name>
        <dbReference type="ChEBI" id="CHEBI:58359"/>
    </ligand>
</feature>
<evidence type="ECO:0000256" key="1">
    <source>
        <dbReference type="ARBA" id="ARBA00005077"/>
    </source>
</evidence>
<dbReference type="InterPro" id="IPR017926">
    <property type="entry name" value="GATASE"/>
</dbReference>
<dbReference type="PANTHER" id="PTHR43418">
    <property type="entry name" value="MULTIFUNCTIONAL TRYPTOPHAN BIOSYNTHESIS PROTEIN-RELATED"/>
    <property type="match status" value="1"/>
</dbReference>
<dbReference type="InterPro" id="IPR050472">
    <property type="entry name" value="Anth_synth/Amidotransfase"/>
</dbReference>
<dbReference type="Proteomes" id="UP001589619">
    <property type="component" value="Unassembled WGS sequence"/>
</dbReference>
<dbReference type="InterPro" id="IPR006274">
    <property type="entry name" value="CarbamoylP_synth_ssu"/>
</dbReference>
<dbReference type="Gene3D" id="3.50.30.20">
    <property type="entry name" value="Carbamoyl-phosphate synthase small subunit, N-terminal domain"/>
    <property type="match status" value="1"/>
</dbReference>
<dbReference type="NCBIfam" id="NF009475">
    <property type="entry name" value="PRK12838.1"/>
    <property type="match status" value="1"/>
</dbReference>
<name>A0ABV5VQD0_9BACL</name>
<feature type="domain" description="Carbamoyl-phosphate synthase small subunit N-terminal" evidence="9">
    <location>
        <begin position="1"/>
        <end position="131"/>
    </location>
</feature>
<evidence type="ECO:0000256" key="4">
    <source>
        <dbReference type="ARBA" id="ARBA00022741"/>
    </source>
</evidence>
<reference evidence="10 11" key="1">
    <citation type="submission" date="2024-09" db="EMBL/GenBank/DDBJ databases">
        <authorList>
            <person name="Sun Q."/>
            <person name="Mori K."/>
        </authorList>
    </citation>
    <scope>NUCLEOTIDE SEQUENCE [LARGE SCALE GENOMIC DNA]</scope>
    <source>
        <strain evidence="10 11">JCM 12520</strain>
    </source>
</reference>
<dbReference type="PRINTS" id="PR00099">
    <property type="entry name" value="CPSGATASE"/>
</dbReference>
<feature type="binding site" evidence="8">
    <location>
        <position position="247"/>
    </location>
    <ligand>
        <name>L-glutamine</name>
        <dbReference type="ChEBI" id="CHEBI:58359"/>
    </ligand>
</feature>
<feature type="region of interest" description="CPSase" evidence="8">
    <location>
        <begin position="1"/>
        <end position="170"/>
    </location>
</feature>
<dbReference type="EMBL" id="JBHMAG010000003">
    <property type="protein sequence ID" value="MFB9750442.1"/>
    <property type="molecule type" value="Genomic_DNA"/>
</dbReference>
<comment type="caution">
    <text evidence="10">The sequence shown here is derived from an EMBL/GenBank/DDBJ whole genome shotgun (WGS) entry which is preliminary data.</text>
</comment>
<keyword evidence="4 8" id="KW-0547">Nucleotide-binding</keyword>
<dbReference type="InterPro" id="IPR002474">
    <property type="entry name" value="CarbamoylP_synth_ssu_N"/>
</dbReference>
<evidence type="ECO:0000256" key="5">
    <source>
        <dbReference type="ARBA" id="ARBA00022840"/>
    </source>
</evidence>
<feature type="binding site" evidence="8">
    <location>
        <position position="221"/>
    </location>
    <ligand>
        <name>L-glutamine</name>
        <dbReference type="ChEBI" id="CHEBI:58359"/>
    </ligand>
</feature>
<evidence type="ECO:0000256" key="3">
    <source>
        <dbReference type="ARBA" id="ARBA00022598"/>
    </source>
</evidence>
<feature type="binding site" evidence="8">
    <location>
        <position position="290"/>
    </location>
    <ligand>
        <name>L-glutamine</name>
        <dbReference type="ChEBI" id="CHEBI:58359"/>
    </ligand>
</feature>
<feature type="binding site" evidence="8">
    <location>
        <position position="250"/>
    </location>
    <ligand>
        <name>L-glutamine</name>
        <dbReference type="ChEBI" id="CHEBI:58359"/>
    </ligand>
</feature>
<comment type="pathway">
    <text evidence="8">Pyrimidine metabolism; UMP biosynthesis via de novo pathway; (S)-dihydroorotate from bicarbonate: step 1/3.</text>
</comment>
<keyword evidence="6 8" id="KW-0315">Glutamine amidotransferase</keyword>
<feature type="binding site" evidence="8">
    <location>
        <position position="291"/>
    </location>
    <ligand>
        <name>L-glutamine</name>
        <dbReference type="ChEBI" id="CHEBI:58359"/>
    </ligand>
</feature>